<proteinExistence type="predicted"/>
<dbReference type="EMBL" id="HBUF01165951">
    <property type="protein sequence ID" value="CAG6651149.1"/>
    <property type="molecule type" value="Transcribed_RNA"/>
</dbReference>
<dbReference type="AlphaFoldDB" id="A0A8D8RLS2"/>
<dbReference type="EMBL" id="HBUF01319082">
    <property type="protein sequence ID" value="CAG6694639.1"/>
    <property type="molecule type" value="Transcribed_RNA"/>
</dbReference>
<organism evidence="1">
    <name type="scientific">Cacopsylla melanoneura</name>
    <dbReference type="NCBI Taxonomy" id="428564"/>
    <lineage>
        <taxon>Eukaryota</taxon>
        <taxon>Metazoa</taxon>
        <taxon>Ecdysozoa</taxon>
        <taxon>Arthropoda</taxon>
        <taxon>Hexapoda</taxon>
        <taxon>Insecta</taxon>
        <taxon>Pterygota</taxon>
        <taxon>Neoptera</taxon>
        <taxon>Paraneoptera</taxon>
        <taxon>Hemiptera</taxon>
        <taxon>Sternorrhyncha</taxon>
        <taxon>Psylloidea</taxon>
        <taxon>Psyllidae</taxon>
        <taxon>Psyllinae</taxon>
        <taxon>Cacopsylla</taxon>
    </lineage>
</organism>
<dbReference type="EMBL" id="HBUF01319083">
    <property type="protein sequence ID" value="CAG6694640.1"/>
    <property type="molecule type" value="Transcribed_RNA"/>
</dbReference>
<reference evidence="1" key="1">
    <citation type="submission" date="2021-05" db="EMBL/GenBank/DDBJ databases">
        <authorList>
            <person name="Alioto T."/>
            <person name="Alioto T."/>
            <person name="Gomez Garrido J."/>
        </authorList>
    </citation>
    <scope>NUCLEOTIDE SEQUENCE</scope>
</reference>
<dbReference type="EMBL" id="HBUF01165950">
    <property type="protein sequence ID" value="CAG6651148.1"/>
    <property type="molecule type" value="Transcribed_RNA"/>
</dbReference>
<dbReference type="EMBL" id="HBUF01363355">
    <property type="protein sequence ID" value="CAG6722165.1"/>
    <property type="molecule type" value="Transcribed_RNA"/>
</dbReference>
<dbReference type="EMBL" id="HBUF01515713">
    <property type="protein sequence ID" value="CAG6747801.1"/>
    <property type="molecule type" value="Transcribed_RNA"/>
</dbReference>
<protein>
    <submittedName>
        <fullName evidence="1">Uncharacterized protein</fullName>
    </submittedName>
</protein>
<dbReference type="EMBL" id="HBUF01363356">
    <property type="protein sequence ID" value="CAG6722166.1"/>
    <property type="molecule type" value="Transcribed_RNA"/>
</dbReference>
<sequence length="141" mass="16115">MIFVPSSVILSVLSIVSFLPCLLCIMVPTGKLTPITPARPTPRSLNLNAYRSPAPVVEYNAQFTEPPPLDPSYVPITYKYLHYLIPKSNVYVPAKIKYPDLSNSKVSYYNAKYNSLYPNKYNEYSAFYKKPIFNSPFNKKY</sequence>
<name>A0A8D8RLS2_9HEMI</name>
<evidence type="ECO:0000313" key="1">
    <source>
        <dbReference type="EMBL" id="CAG6651149.1"/>
    </source>
</evidence>
<dbReference type="EMBL" id="HBUF01515712">
    <property type="protein sequence ID" value="CAG6747800.1"/>
    <property type="molecule type" value="Transcribed_RNA"/>
</dbReference>
<accession>A0A8D8RLS2</accession>